<proteinExistence type="inferred from homology"/>
<dbReference type="Gene3D" id="1.10.275.10">
    <property type="entry name" value="Fumarase/aspartase (N-terminal domain)"/>
    <property type="match status" value="1"/>
</dbReference>
<dbReference type="InterPro" id="IPR020557">
    <property type="entry name" value="Fumarate_lyase_CS"/>
</dbReference>
<protein>
    <submittedName>
        <fullName evidence="4">Lyase family protein</fullName>
    </submittedName>
</protein>
<evidence type="ECO:0000313" key="5">
    <source>
        <dbReference type="Proteomes" id="UP001597277"/>
    </source>
</evidence>
<evidence type="ECO:0000256" key="1">
    <source>
        <dbReference type="ARBA" id="ARBA00023239"/>
    </source>
</evidence>
<keyword evidence="1 4" id="KW-0456">Lyase</keyword>
<organism evidence="4 5">
    <name type="scientific">Georgenia deserti</name>
    <dbReference type="NCBI Taxonomy" id="2093781"/>
    <lineage>
        <taxon>Bacteria</taxon>
        <taxon>Bacillati</taxon>
        <taxon>Actinomycetota</taxon>
        <taxon>Actinomycetes</taxon>
        <taxon>Micrococcales</taxon>
        <taxon>Bogoriellaceae</taxon>
        <taxon>Georgenia</taxon>
    </lineage>
</organism>
<evidence type="ECO:0000313" key="4">
    <source>
        <dbReference type="EMBL" id="MFD1717963.1"/>
    </source>
</evidence>
<dbReference type="PANTHER" id="PTHR43172">
    <property type="entry name" value="ADENYLOSUCCINATE LYASE"/>
    <property type="match status" value="1"/>
</dbReference>
<evidence type="ECO:0000259" key="3">
    <source>
        <dbReference type="Pfam" id="PF00206"/>
    </source>
</evidence>
<dbReference type="Gene3D" id="1.20.200.10">
    <property type="entry name" value="Fumarase/aspartase (Central domain)"/>
    <property type="match status" value="1"/>
</dbReference>
<feature type="domain" description="Fumarate lyase N-terminal" evidence="3">
    <location>
        <begin position="68"/>
        <end position="294"/>
    </location>
</feature>
<sequence>MTLLGALFGDPAVDELLEDDGLVASMVETEIALLRALERRGIIPHGVADRADAAFAEHRFDPDALAAASTGGGNPVVPLVKAMLSVAPEDVRPWLHHGATSQDVWDTAVMLRSARVIDVVVSALGAARDAAAVLADRHRSTRQIARTLGQHAVPTTFGVVAAGWAVGLDAARRDLLRVRADLAVQLAGAGGTLGVYGAAGRTVVEHLAEELGLAVPAAPWHTDRTRVRSLAAATAGVVAAAGKVATDVVVLSASDVAEVAEGGGADHGGSSAMPHKRNPVTSVLVRGAAMRAPGLLSTIYSASLQENQRATGGWHAEWQPLFDLLSLAGGAATRIGDVLAGLQVETERMNENLDHARPAVMAEQLTTVLKSAVGRAEAQRVVADAMAVAREGVAARERSATPANLAAPAGAAQAVDEAVVDAVVEAGARSDVSRGVDRAELRRALDPESSLEACSALVDSALQDVTRPDVAL</sequence>
<comment type="caution">
    <text evidence="4">The sequence shown here is derived from an EMBL/GenBank/DDBJ whole genome shotgun (WGS) entry which is preliminary data.</text>
</comment>
<comment type="similarity">
    <text evidence="2">Belongs to the class-II fumarase/aspartase family.</text>
</comment>
<dbReference type="InterPro" id="IPR024083">
    <property type="entry name" value="Fumarase/histidase_N"/>
</dbReference>
<reference evidence="5" key="1">
    <citation type="journal article" date="2019" name="Int. J. Syst. Evol. Microbiol.">
        <title>The Global Catalogue of Microorganisms (GCM) 10K type strain sequencing project: providing services to taxonomists for standard genome sequencing and annotation.</title>
        <authorList>
            <consortium name="The Broad Institute Genomics Platform"/>
            <consortium name="The Broad Institute Genome Sequencing Center for Infectious Disease"/>
            <person name="Wu L."/>
            <person name="Ma J."/>
        </authorList>
    </citation>
    <scope>NUCLEOTIDE SEQUENCE [LARGE SCALE GENOMIC DNA]</scope>
    <source>
        <strain evidence="5">JCM 17130</strain>
    </source>
</reference>
<dbReference type="GO" id="GO:0016829">
    <property type="term" value="F:lyase activity"/>
    <property type="evidence" value="ECO:0007669"/>
    <property type="project" value="UniProtKB-KW"/>
</dbReference>
<accession>A0ABW4L2X1</accession>
<dbReference type="PROSITE" id="PS00163">
    <property type="entry name" value="FUMARATE_LYASES"/>
    <property type="match status" value="1"/>
</dbReference>
<dbReference type="InterPro" id="IPR022761">
    <property type="entry name" value="Fumarate_lyase_N"/>
</dbReference>
<dbReference type="EMBL" id="JBHUEE010000004">
    <property type="protein sequence ID" value="MFD1717963.1"/>
    <property type="molecule type" value="Genomic_DNA"/>
</dbReference>
<name>A0ABW4L2X1_9MICO</name>
<dbReference type="InterPro" id="IPR008948">
    <property type="entry name" value="L-Aspartase-like"/>
</dbReference>
<dbReference type="InterPro" id="IPR000362">
    <property type="entry name" value="Fumarate_lyase_fam"/>
</dbReference>
<dbReference type="SUPFAM" id="SSF48557">
    <property type="entry name" value="L-aspartase-like"/>
    <property type="match status" value="1"/>
</dbReference>
<dbReference type="PRINTS" id="PR00149">
    <property type="entry name" value="FUMRATELYASE"/>
</dbReference>
<dbReference type="PANTHER" id="PTHR43172:SF2">
    <property type="entry name" value="ADENYLOSUCCINATE LYASE C-TERMINAL DOMAIN-CONTAINING PROTEIN"/>
    <property type="match status" value="1"/>
</dbReference>
<dbReference type="RefSeq" id="WP_388005309.1">
    <property type="nucleotide sequence ID" value="NZ_JBHUEE010000004.1"/>
</dbReference>
<gene>
    <name evidence="4" type="ORF">ACFSE6_08960</name>
</gene>
<evidence type="ECO:0000256" key="2">
    <source>
        <dbReference type="ARBA" id="ARBA00034772"/>
    </source>
</evidence>
<dbReference type="Pfam" id="PF00206">
    <property type="entry name" value="Lyase_1"/>
    <property type="match status" value="1"/>
</dbReference>
<dbReference type="Proteomes" id="UP001597277">
    <property type="component" value="Unassembled WGS sequence"/>
</dbReference>
<keyword evidence="5" id="KW-1185">Reference proteome</keyword>